<keyword evidence="2" id="KW-0547">Nucleotide-binding</keyword>
<dbReference type="PANTHER" id="PTHR23073">
    <property type="entry name" value="26S PROTEASOME REGULATORY SUBUNIT"/>
    <property type="match status" value="1"/>
</dbReference>
<organism evidence="5 6">
    <name type="scientific">Sphaerisporangium flaviroseum</name>
    <dbReference type="NCBI Taxonomy" id="509199"/>
    <lineage>
        <taxon>Bacteria</taxon>
        <taxon>Bacillati</taxon>
        <taxon>Actinomycetota</taxon>
        <taxon>Actinomycetes</taxon>
        <taxon>Streptosporangiales</taxon>
        <taxon>Streptosporangiaceae</taxon>
        <taxon>Sphaerisporangium</taxon>
    </lineage>
</organism>
<evidence type="ECO:0000256" key="2">
    <source>
        <dbReference type="ARBA" id="ARBA00022741"/>
    </source>
</evidence>
<dbReference type="Proteomes" id="UP001500888">
    <property type="component" value="Unassembled WGS sequence"/>
</dbReference>
<keyword evidence="6" id="KW-1185">Reference proteome</keyword>
<evidence type="ECO:0000313" key="5">
    <source>
        <dbReference type="EMBL" id="GAA3812880.1"/>
    </source>
</evidence>
<comment type="caution">
    <text evidence="5">The sequence shown here is derived from an EMBL/GenBank/DDBJ whole genome shotgun (WGS) entry which is preliminary data.</text>
</comment>
<evidence type="ECO:0000256" key="1">
    <source>
        <dbReference type="ARBA" id="ARBA00006914"/>
    </source>
</evidence>
<dbReference type="GO" id="GO:0005524">
    <property type="term" value="F:ATP binding"/>
    <property type="evidence" value="ECO:0007669"/>
    <property type="project" value="UniProtKB-KW"/>
</dbReference>
<gene>
    <name evidence="5" type="ORF">GCM10022226_36990</name>
</gene>
<dbReference type="Gene3D" id="3.40.50.300">
    <property type="entry name" value="P-loop containing nucleotide triphosphate hydrolases"/>
    <property type="match status" value="2"/>
</dbReference>
<proteinExistence type="inferred from homology"/>
<dbReference type="InterPro" id="IPR003593">
    <property type="entry name" value="AAA+_ATPase"/>
</dbReference>
<protein>
    <submittedName>
        <fullName evidence="5">ATP-binding protein</fullName>
    </submittedName>
</protein>
<reference evidence="6" key="1">
    <citation type="journal article" date="2019" name="Int. J. Syst. Evol. Microbiol.">
        <title>The Global Catalogue of Microorganisms (GCM) 10K type strain sequencing project: providing services to taxonomists for standard genome sequencing and annotation.</title>
        <authorList>
            <consortium name="The Broad Institute Genomics Platform"/>
            <consortium name="The Broad Institute Genome Sequencing Center for Infectious Disease"/>
            <person name="Wu L."/>
            <person name="Ma J."/>
        </authorList>
    </citation>
    <scope>NUCLEOTIDE SEQUENCE [LARGE SCALE GENOMIC DNA]</scope>
    <source>
        <strain evidence="6">JCM 16908</strain>
    </source>
</reference>
<comment type="similarity">
    <text evidence="1">Belongs to the AAA ATPase family.</text>
</comment>
<dbReference type="InterPro" id="IPR027417">
    <property type="entry name" value="P-loop_NTPase"/>
</dbReference>
<dbReference type="Pfam" id="PF22977">
    <property type="entry name" value="WHD"/>
    <property type="match status" value="1"/>
</dbReference>
<keyword evidence="3 5" id="KW-0067">ATP-binding</keyword>
<evidence type="ECO:0000256" key="3">
    <source>
        <dbReference type="ARBA" id="ARBA00022840"/>
    </source>
</evidence>
<dbReference type="CDD" id="cd19481">
    <property type="entry name" value="RecA-like_protease"/>
    <property type="match status" value="1"/>
</dbReference>
<dbReference type="InterPro" id="IPR054472">
    <property type="entry name" value="WHD"/>
</dbReference>
<dbReference type="SMART" id="SM00382">
    <property type="entry name" value="AAA"/>
    <property type="match status" value="2"/>
</dbReference>
<dbReference type="SUPFAM" id="SSF52540">
    <property type="entry name" value="P-loop containing nucleoside triphosphate hydrolases"/>
    <property type="match status" value="2"/>
</dbReference>
<sequence length="729" mass="79329">MAAYETTLQHVLAELARLDLLLRLRMRERAADDGAHGAWEKGLPEDVPAQNARADGRTEDVPAHIARAEDGRTEDVPAEEVHKEVERLAGEIRERSAAGLDQGAFLRLVVLGRLFGLTRFDVDVVVICLAPEIDRRYERLYAHLQDDMAHPAPTVELVLGLLYDDLRVRVAARERFGLGAPLLRHRLVTLADGTSPPGGSLLTRSVRLDPRVVRFLLEDDEPDPFLRPYARLVRPRTPLDRLVFPAGLASRLAGLAGHLDCDLVLHFHGPEGTGKHTAAEALCHAWGADLLAVDAEPTADLQAEEFAALLALADREARLQGAIMYWENADALLAGDRPRKAAPLLAMLTESPWPAFLAGAAAWEPADAPDGLTFASVEFPVPGTAERLPLWRAALDGIGQGASGIDLAALSGRFRLTGGQIAGAAATARGLAYARTPGAPVVTEDDLEAACRRRSAPGLAALARRVPARHTWDDIVLPGDRMRQLQEIRDRIRHRSTVHETWGFGGKVVGGQGLSVLFAGPPGTGKTMAAGVLAGTLGLDLYKIDLSTMVSKYIGETEKNLARVFEEAEKGEAVLFFDEADALFGKRTQVRDAHDRYANLETSYLLQKMEEHEGVVILATNLGKNMDDAFVRRLHFTVDFPVPDAGDRLRIWTRIWPERAPLDPGLDLERLAGEIDLPGGNIRDIAVAAAFLAAADGGTIAMTHVRRAVSREYQKMGKILPAERFTGVH</sequence>
<dbReference type="Pfam" id="PF00004">
    <property type="entry name" value="AAA"/>
    <property type="match status" value="1"/>
</dbReference>
<accession>A0ABP7I9I1</accession>
<feature type="domain" description="AAA+ ATPase" evidence="4">
    <location>
        <begin position="512"/>
        <end position="644"/>
    </location>
</feature>
<dbReference type="InterPro" id="IPR050221">
    <property type="entry name" value="26S_Proteasome_ATPase"/>
</dbReference>
<feature type="domain" description="AAA+ ATPase" evidence="4">
    <location>
        <begin position="261"/>
        <end position="384"/>
    </location>
</feature>
<dbReference type="EMBL" id="BAAAZR010000008">
    <property type="protein sequence ID" value="GAA3812880.1"/>
    <property type="molecule type" value="Genomic_DNA"/>
</dbReference>
<evidence type="ECO:0000313" key="6">
    <source>
        <dbReference type="Proteomes" id="UP001500888"/>
    </source>
</evidence>
<name>A0ABP7I9I1_9ACTN</name>
<dbReference type="InterPro" id="IPR003959">
    <property type="entry name" value="ATPase_AAA_core"/>
</dbReference>
<evidence type="ECO:0000259" key="4">
    <source>
        <dbReference type="SMART" id="SM00382"/>
    </source>
</evidence>